<dbReference type="Pfam" id="PF14844">
    <property type="entry name" value="PH_BEACH"/>
    <property type="match status" value="1"/>
</dbReference>
<dbReference type="EMBL" id="MDYQ01000045">
    <property type="protein sequence ID" value="PRP85404.1"/>
    <property type="molecule type" value="Genomic_DNA"/>
</dbReference>
<dbReference type="SUPFAM" id="SSF81837">
    <property type="entry name" value="BEACH domain"/>
    <property type="match status" value="1"/>
</dbReference>
<dbReference type="STRING" id="1890364.A0A2P6NN54"/>
<evidence type="ECO:0000259" key="5">
    <source>
        <dbReference type="PROSITE" id="PS51783"/>
    </source>
</evidence>
<dbReference type="Pfam" id="PF00400">
    <property type="entry name" value="WD40"/>
    <property type="match status" value="7"/>
</dbReference>
<protein>
    <recommendedName>
        <fullName evidence="8">Protein FAN</fullName>
    </recommendedName>
</protein>
<dbReference type="PANTHER" id="PTHR13743:SF123">
    <property type="entry name" value="PROTEIN FAN"/>
    <property type="match status" value="1"/>
</dbReference>
<gene>
    <name evidence="6" type="ORF">PROFUN_06950</name>
</gene>
<dbReference type="OrthoDB" id="26681at2759"/>
<dbReference type="InterPro" id="IPR057496">
    <property type="entry name" value="FAN-like_PH"/>
</dbReference>
<evidence type="ECO:0000313" key="7">
    <source>
        <dbReference type="Proteomes" id="UP000241769"/>
    </source>
</evidence>
<dbReference type="SUPFAM" id="SSF50729">
    <property type="entry name" value="PH domain-like"/>
    <property type="match status" value="1"/>
</dbReference>
<keyword evidence="1 3" id="KW-0853">WD repeat</keyword>
<feature type="repeat" description="WD" evidence="3">
    <location>
        <begin position="839"/>
        <end position="865"/>
    </location>
</feature>
<dbReference type="PANTHER" id="PTHR13743">
    <property type="entry name" value="BEIGE/BEACH-RELATED"/>
    <property type="match status" value="1"/>
</dbReference>
<dbReference type="InterPro" id="IPR011993">
    <property type="entry name" value="PH-like_dom_sf"/>
</dbReference>
<keyword evidence="7" id="KW-1185">Reference proteome</keyword>
<evidence type="ECO:0008006" key="8">
    <source>
        <dbReference type="Google" id="ProtNLM"/>
    </source>
</evidence>
<evidence type="ECO:0000256" key="3">
    <source>
        <dbReference type="PROSITE-ProRule" id="PRU00221"/>
    </source>
</evidence>
<dbReference type="InParanoid" id="A0A2P6NN54"/>
<evidence type="ECO:0000256" key="1">
    <source>
        <dbReference type="ARBA" id="ARBA00022574"/>
    </source>
</evidence>
<dbReference type="Gene3D" id="1.10.1540.10">
    <property type="entry name" value="BEACH domain"/>
    <property type="match status" value="1"/>
</dbReference>
<dbReference type="FunFam" id="1.10.1540.10:FF:000001">
    <property type="entry name" value="neurobeachin isoform X1"/>
    <property type="match status" value="1"/>
</dbReference>
<dbReference type="InterPro" id="IPR023362">
    <property type="entry name" value="PH-BEACH_dom"/>
</dbReference>
<dbReference type="SUPFAM" id="SSF50978">
    <property type="entry name" value="WD40 repeat-like"/>
    <property type="match status" value="1"/>
</dbReference>
<dbReference type="Proteomes" id="UP000241769">
    <property type="component" value="Unassembled WGS sequence"/>
</dbReference>
<feature type="repeat" description="WD" evidence="3">
    <location>
        <begin position="615"/>
        <end position="656"/>
    </location>
</feature>
<dbReference type="Gene3D" id="2.30.29.30">
    <property type="entry name" value="Pleckstrin-homology domain (PH domain)/Phosphotyrosine-binding domain (PTB)"/>
    <property type="match status" value="1"/>
</dbReference>
<dbReference type="InterPro" id="IPR036322">
    <property type="entry name" value="WD40_repeat_dom_sf"/>
</dbReference>
<dbReference type="FunCoup" id="A0A2P6NN54">
    <property type="interactions" value="137"/>
</dbReference>
<organism evidence="6 7">
    <name type="scientific">Planoprotostelium fungivorum</name>
    <dbReference type="NCBI Taxonomy" id="1890364"/>
    <lineage>
        <taxon>Eukaryota</taxon>
        <taxon>Amoebozoa</taxon>
        <taxon>Evosea</taxon>
        <taxon>Variosea</taxon>
        <taxon>Cavosteliida</taxon>
        <taxon>Cavosteliaceae</taxon>
        <taxon>Planoprotostelium</taxon>
    </lineage>
</organism>
<dbReference type="PROSITE" id="PS00678">
    <property type="entry name" value="WD_REPEATS_1"/>
    <property type="match status" value="1"/>
</dbReference>
<evidence type="ECO:0000313" key="6">
    <source>
        <dbReference type="EMBL" id="PRP85404.1"/>
    </source>
</evidence>
<feature type="repeat" description="WD" evidence="3">
    <location>
        <begin position="699"/>
        <end position="738"/>
    </location>
</feature>
<feature type="domain" description="BEACH-type PH" evidence="5">
    <location>
        <begin position="175"/>
        <end position="270"/>
    </location>
</feature>
<dbReference type="AlphaFoldDB" id="A0A2P6NN54"/>
<dbReference type="InterPro" id="IPR000409">
    <property type="entry name" value="BEACH_dom"/>
</dbReference>
<dbReference type="InterPro" id="IPR050865">
    <property type="entry name" value="BEACH_Domain"/>
</dbReference>
<sequence>MATRSQRFSALLLDEGEYYFEDFGGWYYPPAESDESSARGRIKGRLKMCSRSFIFDPDEWSIPIFKFPFKFVTAPGIKKVNALNRFLSNDTTVFGFAATNYAEMKANNINAPYVFREEGRKVHRFSLNYVNLDNVLHRFQELLEISQNGQDDKKLKTIIDNRESSVVFDTSALEDFREDILLQMIGSRISPLVEDPGIICVTNKLLYFQPVNNMSVRPVEKYHLSDLQRVAKSRYVLRHVGLELFFSNKTSTFFVFKSTEDRDRAYTGLLSGHIESVHDTMDIEERESTTHKWQSGLISNFDYIMYLNSVAGRTYNDLTQYPVFPWVIADFTSRELDLNNKETFRDLSKPIGALNVDRLRTLRKRMAQMPEETHPFLYGTHYSAPGYVLFYLVRRDPDLMLRLQNGKFDAPSRMFHSMVETWQGVLNNAADVKELIPEFYNPENRGDFLINHQRLNLGVKENGQAMDNVVLPPWSTDAEDFVNKMREALECEYVSENLHKWFDLIFGYKQRGDEAIRADNVFYHLTYEGAVDIESIVDSRERQAIVDQIKEFGQTPKQIFTHPHPPRYSKSIRTSMEDIQPIQLSDLGISLEISAADSPRGWEDFENITEPNFSFKLHKDAITSMSLSRDSSTLYSVAADGSLKVYCLSNKKQLKSTNLSEMSLTSCQLSSDEKFLLVGSWDNNVYVYSTESGSIVDSIAAHDDAVTCVCLSDQYLLTGSWDATLKLWEYREGTISFLPLAEFFDHETEIHCADIDDKGTIASSGSADGVICIWDLDSRKLINHQPCHDASITSIRFSPDSMTVVSCCQQGFIQMRTARSLSLIFSLTVDSPAMCIDTDGKYVVVGSEDGCLRVWDTSNTKVKQLKNQTEAVSAVSVSLDGKVVVSACGGSIRMHER</sequence>
<dbReference type="Pfam" id="PF25400">
    <property type="entry name" value="PH_FAN"/>
    <property type="match status" value="1"/>
</dbReference>
<dbReference type="InterPro" id="IPR015943">
    <property type="entry name" value="WD40/YVTN_repeat-like_dom_sf"/>
</dbReference>
<reference evidence="6 7" key="1">
    <citation type="journal article" date="2018" name="Genome Biol. Evol.">
        <title>Multiple Roots of Fruiting Body Formation in Amoebozoa.</title>
        <authorList>
            <person name="Hillmann F."/>
            <person name="Forbes G."/>
            <person name="Novohradska S."/>
            <person name="Ferling I."/>
            <person name="Riege K."/>
            <person name="Groth M."/>
            <person name="Westermann M."/>
            <person name="Marz M."/>
            <person name="Spaller T."/>
            <person name="Winckler T."/>
            <person name="Schaap P."/>
            <person name="Glockner G."/>
        </authorList>
    </citation>
    <scope>NUCLEOTIDE SEQUENCE [LARGE SCALE GENOMIC DNA]</scope>
    <source>
        <strain evidence="6 7">Jena</strain>
    </source>
</reference>
<evidence type="ECO:0000259" key="4">
    <source>
        <dbReference type="PROSITE" id="PS50197"/>
    </source>
</evidence>
<dbReference type="PROSITE" id="PS50294">
    <property type="entry name" value="WD_REPEATS_REGION"/>
    <property type="match status" value="2"/>
</dbReference>
<dbReference type="InterPro" id="IPR019775">
    <property type="entry name" value="WD40_repeat_CS"/>
</dbReference>
<dbReference type="SMART" id="SM00320">
    <property type="entry name" value="WD40"/>
    <property type="match status" value="7"/>
</dbReference>
<dbReference type="CDD" id="cd06071">
    <property type="entry name" value="Beach"/>
    <property type="match status" value="1"/>
</dbReference>
<feature type="repeat" description="WD" evidence="3">
    <location>
        <begin position="743"/>
        <end position="784"/>
    </location>
</feature>
<dbReference type="PROSITE" id="PS51783">
    <property type="entry name" value="PH_BEACH"/>
    <property type="match status" value="1"/>
</dbReference>
<name>A0A2P6NN54_9EUKA</name>
<dbReference type="PROSITE" id="PS50197">
    <property type="entry name" value="BEACH"/>
    <property type="match status" value="1"/>
</dbReference>
<proteinExistence type="predicted"/>
<dbReference type="PROSITE" id="PS50082">
    <property type="entry name" value="WD_REPEATS_2"/>
    <property type="match status" value="4"/>
</dbReference>
<dbReference type="InterPro" id="IPR020472">
    <property type="entry name" value="WD40_PAC1"/>
</dbReference>
<dbReference type="Pfam" id="PF02138">
    <property type="entry name" value="Beach"/>
    <property type="match status" value="1"/>
</dbReference>
<dbReference type="CDD" id="cd00200">
    <property type="entry name" value="WD40"/>
    <property type="match status" value="1"/>
</dbReference>
<feature type="domain" description="BEACH" evidence="4">
    <location>
        <begin position="278"/>
        <end position="567"/>
    </location>
</feature>
<dbReference type="InterPro" id="IPR036372">
    <property type="entry name" value="BEACH_dom_sf"/>
</dbReference>
<evidence type="ECO:0000256" key="2">
    <source>
        <dbReference type="ARBA" id="ARBA00022737"/>
    </source>
</evidence>
<comment type="caution">
    <text evidence="6">The sequence shown here is derived from an EMBL/GenBank/DDBJ whole genome shotgun (WGS) entry which is preliminary data.</text>
</comment>
<dbReference type="Gene3D" id="2.130.10.10">
    <property type="entry name" value="YVTN repeat-like/Quinoprotein amine dehydrogenase"/>
    <property type="match status" value="3"/>
</dbReference>
<dbReference type="SMART" id="SM01026">
    <property type="entry name" value="Beach"/>
    <property type="match status" value="1"/>
</dbReference>
<dbReference type="PRINTS" id="PR00320">
    <property type="entry name" value="GPROTEINBRPT"/>
</dbReference>
<dbReference type="InterPro" id="IPR001680">
    <property type="entry name" value="WD40_rpt"/>
</dbReference>
<keyword evidence="2" id="KW-0677">Repeat</keyword>
<accession>A0A2P6NN54</accession>